<protein>
    <submittedName>
        <fullName evidence="7">Aminotransferase class V-fold PLP-dependent enzyme</fullName>
    </submittedName>
</protein>
<dbReference type="Gene3D" id="3.40.640.10">
    <property type="entry name" value="Type I PLP-dependent aspartate aminotransferase-like (Major domain)"/>
    <property type="match status" value="1"/>
</dbReference>
<dbReference type="InterPro" id="IPR000192">
    <property type="entry name" value="Aminotrans_V_dom"/>
</dbReference>
<evidence type="ECO:0000256" key="5">
    <source>
        <dbReference type="SAM" id="MobiDB-lite"/>
    </source>
</evidence>
<evidence type="ECO:0000256" key="3">
    <source>
        <dbReference type="RuleBase" id="RU004075"/>
    </source>
</evidence>
<dbReference type="PROSITE" id="PS00595">
    <property type="entry name" value="AA_TRANSFER_CLASS_5"/>
    <property type="match status" value="1"/>
</dbReference>
<dbReference type="PANTHER" id="PTHR43586:SF24">
    <property type="entry name" value="BLR4730 PROTEIN"/>
    <property type="match status" value="1"/>
</dbReference>
<sequence length="413" mass="44618">MESTSLGHGTVEHGSVAHPGLDIEALRQDTPGTAHRTHLNNAGAGLLSRRTLTTMTTHLELEADIGGYEAARQEQDRIDATRTDIARLVGGQPDEIALFDNSTHAWNAAFYSMTFAPGDRILTGRAEYGSSVLAYLQTARRSGAEIVVVPDDKYGRLDTEALAALIDERTRLIGVTHIPTSGGLVNPAHEIGRIARAAGVPFLLDATQSVGQFPLDVTRIGCDMLSATGRKFLRGPRGTGFLWVRREALDHLDPFVSDIEAATWDGERSFTWHSGARRFETWEASYANVLGLGAAVRQALDLGMDLIGERAMALGTYLREALEALPGVSTYDLGRVRCAIVTAKVDAVPTADVAAALARQGINVSTTVPEHTQFDTEVRDVHPLVRLSPHYYNTRAELDRAVAAFAELARTAG</sequence>
<keyword evidence="7" id="KW-0032">Aminotransferase</keyword>
<evidence type="ECO:0000256" key="1">
    <source>
        <dbReference type="ARBA" id="ARBA00001933"/>
    </source>
</evidence>
<evidence type="ECO:0000256" key="4">
    <source>
        <dbReference type="RuleBase" id="RU004504"/>
    </source>
</evidence>
<keyword evidence="7" id="KW-0808">Transferase</keyword>
<reference evidence="7" key="1">
    <citation type="journal article" date="2022" name="bioRxiv">
        <title>Discovery and biosynthetic assessment of Streptomyces ortus sp nov. isolated from a deep-sea sponge.</title>
        <authorList>
            <person name="Williams S.E."/>
        </authorList>
    </citation>
    <scope>NUCLEOTIDE SEQUENCE</scope>
    <source>
        <strain evidence="7">A15ISP2-DRY2</strain>
    </source>
</reference>
<comment type="caution">
    <text evidence="7">The sequence shown here is derived from an EMBL/GenBank/DDBJ whole genome shotgun (WGS) entry which is preliminary data.</text>
</comment>
<gene>
    <name evidence="7" type="ORF">K3769_20030</name>
</gene>
<dbReference type="Gene3D" id="3.90.1150.10">
    <property type="entry name" value="Aspartate Aminotransferase, domain 1"/>
    <property type="match status" value="1"/>
</dbReference>
<evidence type="ECO:0000256" key="2">
    <source>
        <dbReference type="ARBA" id="ARBA00022898"/>
    </source>
</evidence>
<name>A0ABT3V5I2_9ACTN</name>
<dbReference type="Proteomes" id="UP001165590">
    <property type="component" value="Unassembled WGS sequence"/>
</dbReference>
<comment type="cofactor">
    <cofactor evidence="1 4">
        <name>pyridoxal 5'-phosphate</name>
        <dbReference type="ChEBI" id="CHEBI:597326"/>
    </cofactor>
</comment>
<feature type="domain" description="Aminotransferase class V" evidence="6">
    <location>
        <begin position="41"/>
        <end position="400"/>
    </location>
</feature>
<dbReference type="PANTHER" id="PTHR43586">
    <property type="entry name" value="CYSTEINE DESULFURASE"/>
    <property type="match status" value="1"/>
</dbReference>
<dbReference type="EMBL" id="JAIFZO010000002">
    <property type="protein sequence ID" value="MCX4235030.1"/>
    <property type="molecule type" value="Genomic_DNA"/>
</dbReference>
<dbReference type="InterPro" id="IPR015422">
    <property type="entry name" value="PyrdxlP-dep_Trfase_small"/>
</dbReference>
<accession>A0ABT3V5I2</accession>
<dbReference type="GO" id="GO:0008483">
    <property type="term" value="F:transaminase activity"/>
    <property type="evidence" value="ECO:0007669"/>
    <property type="project" value="UniProtKB-KW"/>
</dbReference>
<evidence type="ECO:0000313" key="7">
    <source>
        <dbReference type="EMBL" id="MCX4235030.1"/>
    </source>
</evidence>
<proteinExistence type="inferred from homology"/>
<feature type="region of interest" description="Disordered" evidence="5">
    <location>
        <begin position="1"/>
        <end position="20"/>
    </location>
</feature>
<comment type="similarity">
    <text evidence="3">Belongs to the class-V pyridoxal-phosphate-dependent aminotransferase family.</text>
</comment>
<dbReference type="Pfam" id="PF00266">
    <property type="entry name" value="Aminotran_5"/>
    <property type="match status" value="1"/>
</dbReference>
<keyword evidence="8" id="KW-1185">Reference proteome</keyword>
<dbReference type="InterPro" id="IPR015424">
    <property type="entry name" value="PyrdxlP-dep_Trfase"/>
</dbReference>
<evidence type="ECO:0000259" key="6">
    <source>
        <dbReference type="Pfam" id="PF00266"/>
    </source>
</evidence>
<evidence type="ECO:0000313" key="8">
    <source>
        <dbReference type="Proteomes" id="UP001165590"/>
    </source>
</evidence>
<dbReference type="InterPro" id="IPR015421">
    <property type="entry name" value="PyrdxlP-dep_Trfase_major"/>
</dbReference>
<keyword evidence="2" id="KW-0663">Pyridoxal phosphate</keyword>
<organism evidence="7 8">
    <name type="scientific">Streptomyces ortus</name>
    <dbReference type="NCBI Taxonomy" id="2867268"/>
    <lineage>
        <taxon>Bacteria</taxon>
        <taxon>Bacillati</taxon>
        <taxon>Actinomycetota</taxon>
        <taxon>Actinomycetes</taxon>
        <taxon>Kitasatosporales</taxon>
        <taxon>Streptomycetaceae</taxon>
        <taxon>Streptomyces</taxon>
    </lineage>
</organism>
<dbReference type="RefSeq" id="WP_267027774.1">
    <property type="nucleotide sequence ID" value="NZ_JAIFZO010000002.1"/>
</dbReference>
<dbReference type="SUPFAM" id="SSF53383">
    <property type="entry name" value="PLP-dependent transferases"/>
    <property type="match status" value="1"/>
</dbReference>
<dbReference type="InterPro" id="IPR020578">
    <property type="entry name" value="Aminotrans_V_PyrdxlP_BS"/>
</dbReference>